<dbReference type="GO" id="GO:0000166">
    <property type="term" value="F:nucleotide binding"/>
    <property type="evidence" value="ECO:0007669"/>
    <property type="project" value="InterPro"/>
</dbReference>
<protein>
    <submittedName>
        <fullName evidence="4">Oxidoreductase domain protein</fullName>
    </submittedName>
</protein>
<dbReference type="PANTHER" id="PTHR12126">
    <property type="entry name" value="NADH-UBIQUINONE OXIDOREDUCTASE 39 KDA SUBUNIT-RELATED"/>
    <property type="match status" value="1"/>
</dbReference>
<organism evidence="4 5">
    <name type="scientific">Candidatus Nomurabacteria bacterium GW2011_GWA1_46_11</name>
    <dbReference type="NCBI Taxonomy" id="1618732"/>
    <lineage>
        <taxon>Bacteria</taxon>
        <taxon>Candidatus Nomuraibacteriota</taxon>
    </lineage>
</organism>
<evidence type="ECO:0000313" key="4">
    <source>
        <dbReference type="EMBL" id="KKU21979.1"/>
    </source>
</evidence>
<dbReference type="Pfam" id="PF01408">
    <property type="entry name" value="GFO_IDH_MocA"/>
    <property type="match status" value="1"/>
</dbReference>
<dbReference type="Gene3D" id="3.40.50.720">
    <property type="entry name" value="NAD(P)-binding Rossmann-like Domain"/>
    <property type="match status" value="2"/>
</dbReference>
<dbReference type="InterPro" id="IPR055170">
    <property type="entry name" value="GFO_IDH_MocA-like_dom"/>
</dbReference>
<comment type="caution">
    <text evidence="4">The sequence shown here is derived from an EMBL/GenBank/DDBJ whole genome shotgun (WGS) entry which is preliminary data.</text>
</comment>
<evidence type="ECO:0000259" key="3">
    <source>
        <dbReference type="Pfam" id="PF22725"/>
    </source>
</evidence>
<evidence type="ECO:0000259" key="1">
    <source>
        <dbReference type="Pfam" id="PF01370"/>
    </source>
</evidence>
<sequence length="665" mass="73808">MLRQETIFVTGASGLIGKATVRYLLEKGYAVKALLRSGSLSPFYAHKNLRIVRGSMEEILNCVSEMRGCEAVVNLAANQYHPTESFVVNVKGVAELIEAMKKSKVTRLIHISTLAVRLAHKGVYGKTKSQADDLVRKSGLDWTILRPSLVYGEDPKTIFTTIAAFVKSLPFVPVLGNGEQPFRPVWVEDVAEAITRSVNNLKSFGKEYDLGSKEALTLNELIGKIQKVLRKEKQPIVHVPYVLSIMGALILREIMKDPPISVDNVLGSNQPTDCRPEKAYRDLKWNPIGVDQGIKKVLIGDLKGRLPVAIVGLGKMGTLHGAILSTFPEVRVTALVDKDVKLGKTILSMGMAGRFYTSLEEACKHEEIGAVFITTPTFAHKEIIQECLRRKLPFFVEKPVFTQWSDFLGLPQEKKKGLITAAGYFYSFRRPYVLAKELIDKRILGRLQSFRARLLISEVFREKHGWIFRKELSGGGVLMNPGPHVFGVLEKFFGRPEEVLASTRKIYSREVEDEGRINLTYKNGLSGEVFASWSVKGVPLTAVRVEVIGERGKMAVAEEGISLILKRGAKVANSLKGIKTQKRGKGVFIPVAQMPAPKEPTFVLSPAAGGEGYTLEDRAFISSILAKKKFPYDLDFAARVEKTIALCYQSAEEGRTIRGKRGVYR</sequence>
<evidence type="ECO:0000259" key="2">
    <source>
        <dbReference type="Pfam" id="PF01408"/>
    </source>
</evidence>
<dbReference type="SUPFAM" id="SSF55347">
    <property type="entry name" value="Glyceraldehyde-3-phosphate dehydrogenase-like, C-terminal domain"/>
    <property type="match status" value="1"/>
</dbReference>
<dbReference type="InterPro" id="IPR000683">
    <property type="entry name" value="Gfo/Idh/MocA-like_OxRdtase_N"/>
</dbReference>
<feature type="domain" description="Gfo/Idh/MocA-like oxidoreductase N-terminal" evidence="2">
    <location>
        <begin position="308"/>
        <end position="407"/>
    </location>
</feature>
<feature type="domain" description="NAD-dependent epimerase/dehydratase" evidence="1">
    <location>
        <begin position="7"/>
        <end position="209"/>
    </location>
</feature>
<dbReference type="EMBL" id="LCLS01000008">
    <property type="protein sequence ID" value="KKU21979.1"/>
    <property type="molecule type" value="Genomic_DNA"/>
</dbReference>
<dbReference type="SUPFAM" id="SSF51735">
    <property type="entry name" value="NAD(P)-binding Rossmann-fold domains"/>
    <property type="match status" value="2"/>
</dbReference>
<dbReference type="InterPro" id="IPR001509">
    <property type="entry name" value="Epimerase_deHydtase"/>
</dbReference>
<evidence type="ECO:0000313" key="5">
    <source>
        <dbReference type="Proteomes" id="UP000034107"/>
    </source>
</evidence>
<proteinExistence type="predicted"/>
<feature type="domain" description="GFO/IDH/MocA-like oxidoreductase" evidence="3">
    <location>
        <begin position="433"/>
        <end position="554"/>
    </location>
</feature>
<dbReference type="Proteomes" id="UP000034107">
    <property type="component" value="Unassembled WGS sequence"/>
</dbReference>
<dbReference type="Pfam" id="PF22725">
    <property type="entry name" value="GFO_IDH_MocA_C3"/>
    <property type="match status" value="1"/>
</dbReference>
<dbReference type="PANTHER" id="PTHR12126:SF11">
    <property type="entry name" value="NADH DEHYDROGENASE [UBIQUINONE] 1 ALPHA SUBCOMPLEX SUBUNIT 9, MITOCHONDRIAL"/>
    <property type="match status" value="1"/>
</dbReference>
<dbReference type="InterPro" id="IPR051207">
    <property type="entry name" value="ComplexI_NDUFA9_subunit"/>
</dbReference>
<reference evidence="4 5" key="1">
    <citation type="journal article" date="2015" name="Nature">
        <title>rRNA introns, odd ribosomes, and small enigmatic genomes across a large radiation of phyla.</title>
        <authorList>
            <person name="Brown C.T."/>
            <person name="Hug L.A."/>
            <person name="Thomas B.C."/>
            <person name="Sharon I."/>
            <person name="Castelle C.J."/>
            <person name="Singh A."/>
            <person name="Wilkins M.J."/>
            <person name="Williams K.H."/>
            <person name="Banfield J.F."/>
        </authorList>
    </citation>
    <scope>NUCLEOTIDE SEQUENCE [LARGE SCALE GENOMIC DNA]</scope>
</reference>
<gene>
    <name evidence="4" type="ORF">UX31_C0008G0021</name>
</gene>
<accession>A0A0G1NMZ6</accession>
<name>A0A0G1NMZ6_9BACT</name>
<dbReference type="Gene3D" id="3.30.360.10">
    <property type="entry name" value="Dihydrodipicolinate Reductase, domain 2"/>
    <property type="match status" value="1"/>
</dbReference>
<dbReference type="InterPro" id="IPR036291">
    <property type="entry name" value="NAD(P)-bd_dom_sf"/>
</dbReference>
<dbReference type="AlphaFoldDB" id="A0A0G1NMZ6"/>
<dbReference type="GO" id="GO:0044877">
    <property type="term" value="F:protein-containing complex binding"/>
    <property type="evidence" value="ECO:0007669"/>
    <property type="project" value="TreeGrafter"/>
</dbReference>
<dbReference type="Pfam" id="PF01370">
    <property type="entry name" value="Epimerase"/>
    <property type="match status" value="1"/>
</dbReference>